<organism evidence="3 4">
    <name type="scientific">Enterococcus ratti</name>
    <dbReference type="NCBI Taxonomy" id="150033"/>
    <lineage>
        <taxon>Bacteria</taxon>
        <taxon>Bacillati</taxon>
        <taxon>Bacillota</taxon>
        <taxon>Bacilli</taxon>
        <taxon>Lactobacillales</taxon>
        <taxon>Enterococcaceae</taxon>
        <taxon>Enterococcus</taxon>
    </lineage>
</organism>
<gene>
    <name evidence="3" type="ORF">RV14_GL001794</name>
</gene>
<dbReference type="PANTHER" id="PTHR21340:SF0">
    <property type="entry name" value="BIS(5'-NUCLEOSYL)-TETRAPHOSPHATASE [ASYMMETRICAL]"/>
    <property type="match status" value="1"/>
</dbReference>
<dbReference type="PROSITE" id="PS51462">
    <property type="entry name" value="NUDIX"/>
    <property type="match status" value="1"/>
</dbReference>
<dbReference type="OrthoDB" id="9816040at2"/>
<dbReference type="InterPro" id="IPR051325">
    <property type="entry name" value="Nudix_hydrolase_domain"/>
</dbReference>
<dbReference type="SUPFAM" id="SSF55811">
    <property type="entry name" value="Nudix"/>
    <property type="match status" value="1"/>
</dbReference>
<evidence type="ECO:0000313" key="4">
    <source>
        <dbReference type="Proteomes" id="UP000182152"/>
    </source>
</evidence>
<name>A0A1L8WQ03_9ENTE</name>
<evidence type="ECO:0000256" key="1">
    <source>
        <dbReference type="ARBA" id="ARBA00022801"/>
    </source>
</evidence>
<dbReference type="STRING" id="150033.RV14_GL001794"/>
<dbReference type="CDD" id="cd04684">
    <property type="entry name" value="NUDIX_Hydrolase"/>
    <property type="match status" value="1"/>
</dbReference>
<dbReference type="Proteomes" id="UP000182152">
    <property type="component" value="Unassembled WGS sequence"/>
</dbReference>
<accession>A0A1L8WQ03</accession>
<keyword evidence="1" id="KW-0378">Hydrolase</keyword>
<protein>
    <submittedName>
        <fullName evidence="3">MutT/nudix family protein</fullName>
    </submittedName>
</protein>
<dbReference type="Pfam" id="PF00293">
    <property type="entry name" value="NUDIX"/>
    <property type="match status" value="1"/>
</dbReference>
<dbReference type="InterPro" id="IPR020084">
    <property type="entry name" value="NUDIX_hydrolase_CS"/>
</dbReference>
<sequence length="149" mass="17502">MVKPVFGEKIPMVKYTSRYASYVIVVKNDTLALIEAPNEAFFLPGGEIEPTESKKEALSRELLEEMGIVATIDYYLGEADEYFYSTYRQTYYYNPGYFYVAKNWKKVAEPTEKINKIWWVAPEEAIQKLKRGSHRWAIEKWLAQKNNEH</sequence>
<dbReference type="GO" id="GO:0006167">
    <property type="term" value="P:AMP biosynthetic process"/>
    <property type="evidence" value="ECO:0007669"/>
    <property type="project" value="TreeGrafter"/>
</dbReference>
<dbReference type="InterPro" id="IPR000086">
    <property type="entry name" value="NUDIX_hydrolase_dom"/>
</dbReference>
<reference evidence="3 4" key="1">
    <citation type="submission" date="2014-12" db="EMBL/GenBank/DDBJ databases">
        <title>Draft genome sequences of 29 type strains of Enterococci.</title>
        <authorList>
            <person name="Zhong Z."/>
            <person name="Sun Z."/>
            <person name="Liu W."/>
            <person name="Zhang W."/>
            <person name="Zhang H."/>
        </authorList>
    </citation>
    <scope>NUCLEOTIDE SEQUENCE [LARGE SCALE GENOMIC DNA]</scope>
    <source>
        <strain evidence="3 4">DSM 15687</strain>
    </source>
</reference>
<keyword evidence="4" id="KW-1185">Reference proteome</keyword>
<dbReference type="PANTHER" id="PTHR21340">
    <property type="entry name" value="DIADENOSINE 5,5-P1,P4-TETRAPHOSPHATE PYROPHOSPHOHYDROLASE MUTT"/>
    <property type="match status" value="1"/>
</dbReference>
<dbReference type="PROSITE" id="PS00893">
    <property type="entry name" value="NUDIX_BOX"/>
    <property type="match status" value="1"/>
</dbReference>
<evidence type="ECO:0000313" key="3">
    <source>
        <dbReference type="EMBL" id="OJG83099.1"/>
    </source>
</evidence>
<dbReference type="AlphaFoldDB" id="A0A1L8WQ03"/>
<dbReference type="GO" id="GO:0004081">
    <property type="term" value="F:bis(5'-nucleosyl)-tetraphosphatase (asymmetrical) activity"/>
    <property type="evidence" value="ECO:0007669"/>
    <property type="project" value="TreeGrafter"/>
</dbReference>
<dbReference type="RefSeq" id="WP_071854871.1">
    <property type="nucleotide sequence ID" value="NZ_JXLB01000005.1"/>
</dbReference>
<dbReference type="Gene3D" id="3.90.79.10">
    <property type="entry name" value="Nucleoside Triphosphate Pyrophosphohydrolase"/>
    <property type="match status" value="1"/>
</dbReference>
<dbReference type="EMBL" id="JXLB01000005">
    <property type="protein sequence ID" value="OJG83099.1"/>
    <property type="molecule type" value="Genomic_DNA"/>
</dbReference>
<dbReference type="InterPro" id="IPR015797">
    <property type="entry name" value="NUDIX_hydrolase-like_dom_sf"/>
</dbReference>
<feature type="domain" description="Nudix hydrolase" evidence="2">
    <location>
        <begin position="15"/>
        <end position="144"/>
    </location>
</feature>
<comment type="caution">
    <text evidence="3">The sequence shown here is derived from an EMBL/GenBank/DDBJ whole genome shotgun (WGS) entry which is preliminary data.</text>
</comment>
<dbReference type="GO" id="GO:0006754">
    <property type="term" value="P:ATP biosynthetic process"/>
    <property type="evidence" value="ECO:0007669"/>
    <property type="project" value="TreeGrafter"/>
</dbReference>
<evidence type="ECO:0000259" key="2">
    <source>
        <dbReference type="PROSITE" id="PS51462"/>
    </source>
</evidence>
<proteinExistence type="predicted"/>